<gene>
    <name evidence="1" type="ORF">G9F27_002383</name>
</gene>
<sequence length="77" mass="8984">MANRKRAHTRADVKRIHTQTQINHRLHRAEELARCLWLESISDNSVVVEMCISSVLSYLADDLRDVHDLFNGKKRNT</sequence>
<accession>A0A743PAD2</accession>
<comment type="caution">
    <text evidence="1">The sequence shown here is derived from an EMBL/GenBank/DDBJ whole genome shotgun (WGS) entry which is preliminary data.</text>
</comment>
<protein>
    <submittedName>
        <fullName evidence="1">Derepression protein</fullName>
    </submittedName>
</protein>
<reference evidence="1" key="2">
    <citation type="submission" date="2020-02" db="EMBL/GenBank/DDBJ databases">
        <authorList>
            <consortium name="NCBI Pathogen Detection Project"/>
        </authorList>
    </citation>
    <scope>NUCLEOTIDE SEQUENCE</scope>
    <source>
        <strain evidence="1">MA.CK_00/00001968</strain>
    </source>
</reference>
<evidence type="ECO:0000313" key="1">
    <source>
        <dbReference type="EMBL" id="HAF2128220.1"/>
    </source>
</evidence>
<reference evidence="1" key="1">
    <citation type="journal article" date="2018" name="Genome Biol.">
        <title>SKESA: strategic k-mer extension for scrupulous assemblies.</title>
        <authorList>
            <person name="Souvorov A."/>
            <person name="Agarwala R."/>
            <person name="Lipman D.J."/>
        </authorList>
    </citation>
    <scope>NUCLEOTIDE SEQUENCE</scope>
    <source>
        <strain evidence="1">MA.CK_00/00001968</strain>
    </source>
</reference>
<proteinExistence type="predicted"/>
<organism evidence="1">
    <name type="scientific">Salmonella enterica</name>
    <name type="common">Salmonella choleraesuis</name>
    <dbReference type="NCBI Taxonomy" id="28901"/>
    <lineage>
        <taxon>Bacteria</taxon>
        <taxon>Pseudomonadati</taxon>
        <taxon>Pseudomonadota</taxon>
        <taxon>Gammaproteobacteria</taxon>
        <taxon>Enterobacterales</taxon>
        <taxon>Enterobacteriaceae</taxon>
        <taxon>Salmonella</taxon>
    </lineage>
</organism>
<name>A0A743PAD2_SALER</name>
<dbReference type="EMBL" id="DAAUQX010000017">
    <property type="protein sequence ID" value="HAF2128220.1"/>
    <property type="molecule type" value="Genomic_DNA"/>
</dbReference>
<dbReference type="AlphaFoldDB" id="A0A743PAD2"/>